<dbReference type="SUPFAM" id="SSF53732">
    <property type="entry name" value="Aconitase iron-sulfur domain"/>
    <property type="match status" value="1"/>
</dbReference>
<keyword evidence="8" id="KW-1185">Reference proteome</keyword>
<keyword evidence="2" id="KW-0479">Metal-binding</keyword>
<dbReference type="Gene3D" id="3.30.499.10">
    <property type="entry name" value="Aconitase, domain 3"/>
    <property type="match status" value="2"/>
</dbReference>
<keyword evidence="3" id="KW-0408">Iron</keyword>
<reference evidence="7 8" key="1">
    <citation type="submission" date="2024-06" db="EMBL/GenBank/DDBJ databases">
        <title>Genomic Encyclopedia of Type Strains, Phase IV (KMG-IV): sequencing the most valuable type-strain genomes for metagenomic binning, comparative biology and taxonomic classification.</title>
        <authorList>
            <person name="Goeker M."/>
        </authorList>
    </citation>
    <scope>NUCLEOTIDE SEQUENCE [LARGE SCALE GENOMIC DNA]</scope>
    <source>
        <strain evidence="7 8">DSM 21460</strain>
    </source>
</reference>
<dbReference type="EC" id="4.2.1.3" evidence="7"/>
<dbReference type="GO" id="GO:0003994">
    <property type="term" value="F:aconitate hydratase activity"/>
    <property type="evidence" value="ECO:0007669"/>
    <property type="project" value="UniProtKB-EC"/>
</dbReference>
<dbReference type="InterPro" id="IPR015931">
    <property type="entry name" value="Acnase/IPM_dHydase_lsu_aba_1/3"/>
</dbReference>
<dbReference type="Gene3D" id="3.20.19.10">
    <property type="entry name" value="Aconitase, domain 4"/>
    <property type="match status" value="1"/>
</dbReference>
<dbReference type="PANTHER" id="PTHR43160:SF3">
    <property type="entry name" value="ACONITATE HYDRATASE, MITOCHONDRIAL"/>
    <property type="match status" value="1"/>
</dbReference>
<evidence type="ECO:0000313" key="8">
    <source>
        <dbReference type="Proteomes" id="UP001549162"/>
    </source>
</evidence>
<dbReference type="NCBIfam" id="NF008503">
    <property type="entry name" value="PRK11413.1"/>
    <property type="match status" value="1"/>
</dbReference>
<dbReference type="InterPro" id="IPR000573">
    <property type="entry name" value="AconitaseA/IPMdHydase_ssu_swvl"/>
</dbReference>
<evidence type="ECO:0000256" key="2">
    <source>
        <dbReference type="ARBA" id="ARBA00022723"/>
    </source>
</evidence>
<dbReference type="InterPro" id="IPR036008">
    <property type="entry name" value="Aconitase_4Fe-4S_dom"/>
</dbReference>
<dbReference type="InterPro" id="IPR001030">
    <property type="entry name" value="Acoase/IPM_deHydtase_lsu_aba"/>
</dbReference>
<dbReference type="InterPro" id="IPR050926">
    <property type="entry name" value="Aconitase/IPM_isomerase"/>
</dbReference>
<dbReference type="EMBL" id="JBEPMA010000010">
    <property type="protein sequence ID" value="MET3617891.1"/>
    <property type="molecule type" value="Genomic_DNA"/>
</dbReference>
<organism evidence="7 8">
    <name type="scientific">Peptoniphilus olsenii</name>
    <dbReference type="NCBI Taxonomy" id="411570"/>
    <lineage>
        <taxon>Bacteria</taxon>
        <taxon>Bacillati</taxon>
        <taxon>Bacillota</taxon>
        <taxon>Tissierellia</taxon>
        <taxon>Tissierellales</taxon>
        <taxon>Peptoniphilaceae</taxon>
        <taxon>Peptoniphilus</taxon>
    </lineage>
</organism>
<name>A0ABV2JCA1_9FIRM</name>
<dbReference type="PANTHER" id="PTHR43160">
    <property type="entry name" value="ACONITATE HYDRATASE B"/>
    <property type="match status" value="1"/>
</dbReference>
<evidence type="ECO:0000256" key="1">
    <source>
        <dbReference type="ARBA" id="ARBA00011245"/>
    </source>
</evidence>
<evidence type="ECO:0000256" key="4">
    <source>
        <dbReference type="ARBA" id="ARBA00023014"/>
    </source>
</evidence>
<accession>A0ABV2JCA1</accession>
<feature type="domain" description="Aconitase A/isopropylmalate dehydratase small subunit swivel" evidence="6">
    <location>
        <begin position="573"/>
        <end position="666"/>
    </location>
</feature>
<dbReference type="Proteomes" id="UP001549162">
    <property type="component" value="Unassembled WGS sequence"/>
</dbReference>
<keyword evidence="4" id="KW-0411">Iron-sulfur</keyword>
<sequence length="734" mass="82113">MNIYPEHKIVNEKYEIEEFNGDTSLICNTLSYNILQKHNKSDSDIDLKISFDSLTSHDITSVNIIQTAKAIGLKKFEIPYVFTNCHNSLCTVGGTINEDDHAFVYSAAKKYGGIYVPANLAVIHSYNRDMMTKIGAMILGSDSHTRYGALGTMGIGEGGGELVKQLIGGTYNIKLPQTVAIILKGKPKNFVGPHDVSLALIKEVFDSNIVKNRVLEFMGDGISNLSIDFRNSIDTMTTEMASLSTIWETDNKVKDFYKSFDRECDFKELKLKNRALYSAVIEINLGEIEPMIALPFHPKNAYTIKEVKANPAKIFSKIDKNIEKFYPNSIYKLSDKIYRGDVYVDQALIVGCAGGTCENIYNARQILKNKNIGNAKFNMSVYPQSVPSYLSLSKNGIIDDLVRAGVLIKPSFCGPCFGAGDTPASGEFSVRNATRNFPYREGSIPSENQASFVALMDAKSIAATALNKGRLTGADELEEYQFRQIKFEYDKSIYKNRVTDCFKRASQNENLILGPNIKSWSNFCSLKSNLLLKVCSIIFDEVTTTDELIPSGETASYRSNPFKLAEYTLSKKDPFYVKRALEVKNLAKKNTDILKNILSNYNLDKDDLSIGSTIFAKRPGDGSAREQAASSQKILGGWANIAIDYATKRYRTNLINWGLLPFRVDAEDFKEFSIGDYILVEDILKSLVAQKTKIVAKNLTNDKEFYLYLDKLSRDETNIIISGGLINYYKNKKL</sequence>
<dbReference type="SUPFAM" id="SSF52016">
    <property type="entry name" value="LeuD/IlvD-like"/>
    <property type="match status" value="1"/>
</dbReference>
<dbReference type="Pfam" id="PF00330">
    <property type="entry name" value="Aconitase"/>
    <property type="match status" value="1"/>
</dbReference>
<dbReference type="Pfam" id="PF00694">
    <property type="entry name" value="Aconitase_C"/>
    <property type="match status" value="1"/>
</dbReference>
<keyword evidence="7" id="KW-0456">Lyase</keyword>
<protein>
    <submittedName>
        <fullName evidence="7">Aconitate hydratase</fullName>
        <ecNumber evidence="7">4.2.1.3</ecNumber>
    </submittedName>
</protein>
<comment type="caution">
    <text evidence="7">The sequence shown here is derived from an EMBL/GenBank/DDBJ whole genome shotgun (WGS) entry which is preliminary data.</text>
</comment>
<proteinExistence type="predicted"/>
<comment type="subunit">
    <text evidence="1">Monomer.</text>
</comment>
<evidence type="ECO:0000259" key="6">
    <source>
        <dbReference type="Pfam" id="PF00694"/>
    </source>
</evidence>
<feature type="domain" description="Aconitase/3-isopropylmalate dehydratase large subunit alpha/beta/alpha" evidence="5">
    <location>
        <begin position="33"/>
        <end position="443"/>
    </location>
</feature>
<gene>
    <name evidence="7" type="ORF">ABID14_001526</name>
</gene>
<dbReference type="InterPro" id="IPR015928">
    <property type="entry name" value="Aconitase/3IPM_dehydase_swvl"/>
</dbReference>
<evidence type="ECO:0000259" key="5">
    <source>
        <dbReference type="Pfam" id="PF00330"/>
    </source>
</evidence>
<dbReference type="RefSeq" id="WP_354368749.1">
    <property type="nucleotide sequence ID" value="NZ_JBEPMA010000010.1"/>
</dbReference>
<evidence type="ECO:0000256" key="3">
    <source>
        <dbReference type="ARBA" id="ARBA00023004"/>
    </source>
</evidence>
<evidence type="ECO:0000313" key="7">
    <source>
        <dbReference type="EMBL" id="MET3617891.1"/>
    </source>
</evidence>